<reference evidence="2" key="2">
    <citation type="submission" date="2015-01" db="EMBL/GenBank/DDBJ databases">
        <title>Evolutionary Origins and Diversification of the Mycorrhizal Mutualists.</title>
        <authorList>
            <consortium name="DOE Joint Genome Institute"/>
            <consortium name="Mycorrhizal Genomics Consortium"/>
            <person name="Kohler A."/>
            <person name="Kuo A."/>
            <person name="Nagy L.G."/>
            <person name="Floudas D."/>
            <person name="Copeland A."/>
            <person name="Barry K.W."/>
            <person name="Cichocki N."/>
            <person name="Veneault-Fourrey C."/>
            <person name="LaButti K."/>
            <person name="Lindquist E.A."/>
            <person name="Lipzen A."/>
            <person name="Lundell T."/>
            <person name="Morin E."/>
            <person name="Murat C."/>
            <person name="Riley R."/>
            <person name="Ohm R."/>
            <person name="Sun H."/>
            <person name="Tunlid A."/>
            <person name="Henrissat B."/>
            <person name="Grigoriev I.V."/>
            <person name="Hibbett D.S."/>
            <person name="Martin F."/>
        </authorList>
    </citation>
    <scope>NUCLEOTIDE SEQUENCE [LARGE SCALE GENOMIC DNA]</scope>
    <source>
        <strain evidence="2">F 1598</strain>
    </source>
</reference>
<proteinExistence type="predicted"/>
<dbReference type="EMBL" id="KN833161">
    <property type="protein sequence ID" value="KIM72123.1"/>
    <property type="molecule type" value="Genomic_DNA"/>
</dbReference>
<gene>
    <name evidence="1" type="ORF">PILCRDRAFT_745898</name>
</gene>
<dbReference type="InParanoid" id="A0A0C3AED6"/>
<dbReference type="OrthoDB" id="3259198at2759"/>
<organism evidence="1 2">
    <name type="scientific">Piloderma croceum (strain F 1598)</name>
    <dbReference type="NCBI Taxonomy" id="765440"/>
    <lineage>
        <taxon>Eukaryota</taxon>
        <taxon>Fungi</taxon>
        <taxon>Dikarya</taxon>
        <taxon>Basidiomycota</taxon>
        <taxon>Agaricomycotina</taxon>
        <taxon>Agaricomycetes</taxon>
        <taxon>Agaricomycetidae</taxon>
        <taxon>Atheliales</taxon>
        <taxon>Atheliaceae</taxon>
        <taxon>Piloderma</taxon>
    </lineage>
</organism>
<evidence type="ECO:0000313" key="2">
    <source>
        <dbReference type="Proteomes" id="UP000054166"/>
    </source>
</evidence>
<protein>
    <submittedName>
        <fullName evidence="1">Uncharacterized protein</fullName>
    </submittedName>
</protein>
<accession>A0A0C3AED6</accession>
<dbReference type="HOGENOM" id="CLU_2886665_0_0_1"/>
<keyword evidence="2" id="KW-1185">Reference proteome</keyword>
<evidence type="ECO:0000313" key="1">
    <source>
        <dbReference type="EMBL" id="KIM72123.1"/>
    </source>
</evidence>
<sequence>MHYVSNDWQLEELLIDFRGLIGNHSGVNMAHTVYETLKLYGLRGRVVAINCNNASNNDTWRMN</sequence>
<name>A0A0C3AED6_PILCF</name>
<dbReference type="AlphaFoldDB" id="A0A0C3AED6"/>
<reference evidence="1 2" key="1">
    <citation type="submission" date="2014-04" db="EMBL/GenBank/DDBJ databases">
        <authorList>
            <consortium name="DOE Joint Genome Institute"/>
            <person name="Kuo A."/>
            <person name="Tarkka M."/>
            <person name="Buscot F."/>
            <person name="Kohler A."/>
            <person name="Nagy L.G."/>
            <person name="Floudas D."/>
            <person name="Copeland A."/>
            <person name="Barry K.W."/>
            <person name="Cichocki N."/>
            <person name="Veneault-Fourrey C."/>
            <person name="LaButti K."/>
            <person name="Lindquist E.A."/>
            <person name="Lipzen A."/>
            <person name="Lundell T."/>
            <person name="Morin E."/>
            <person name="Murat C."/>
            <person name="Sun H."/>
            <person name="Tunlid A."/>
            <person name="Henrissat B."/>
            <person name="Grigoriev I.V."/>
            <person name="Hibbett D.S."/>
            <person name="Martin F."/>
            <person name="Nordberg H.P."/>
            <person name="Cantor M.N."/>
            <person name="Hua S.X."/>
        </authorList>
    </citation>
    <scope>NUCLEOTIDE SEQUENCE [LARGE SCALE GENOMIC DNA]</scope>
    <source>
        <strain evidence="1 2">F 1598</strain>
    </source>
</reference>
<dbReference type="Proteomes" id="UP000054166">
    <property type="component" value="Unassembled WGS sequence"/>
</dbReference>